<evidence type="ECO:0000259" key="6">
    <source>
        <dbReference type="PROSITE" id="PS51866"/>
    </source>
</evidence>
<feature type="domain" description="Mop" evidence="6">
    <location>
        <begin position="182"/>
        <end position="248"/>
    </location>
</feature>
<dbReference type="InterPro" id="IPR051815">
    <property type="entry name" value="Molybdate_resp_trans_reg"/>
</dbReference>
<dbReference type="InterPro" id="IPR036388">
    <property type="entry name" value="WH-like_DNA-bd_sf"/>
</dbReference>
<dbReference type="Gene3D" id="2.40.50.100">
    <property type="match status" value="2"/>
</dbReference>
<sequence length="250" mass="25717">MNDPWQLFAGRGASQRLQLLRAIAQHGSISAAARACQLSYKAAWQQVDRMNQQSAAPLVARATGGRGGGGTRLTELGEQLLHAWDNAGSALQSADTQPAALADLSRLPLRTSARNQLAGTISRIDQGAVNDTLHLLLVGGQALTAQVTRSSSTELGLAPGKLVVALIKASWVALATPAAASCIAIANRLEGSVSRLTLGAVNSEVIVQLNGGGTLCAITDNDSIASLQLQPGSAVTALFSAQNVILGILD</sequence>
<dbReference type="InterPro" id="IPR036390">
    <property type="entry name" value="WH_DNA-bd_sf"/>
</dbReference>
<keyword evidence="8" id="KW-1185">Reference proteome</keyword>
<name>A0ABV1M2K2_9NEIS</name>
<dbReference type="Pfam" id="PF00126">
    <property type="entry name" value="HTH_1"/>
    <property type="match status" value="1"/>
</dbReference>
<comment type="similarity">
    <text evidence="1 5">Belongs to the ModE family.</text>
</comment>
<dbReference type="Gene3D" id="1.10.10.10">
    <property type="entry name" value="Winged helix-like DNA-binding domain superfamily/Winged helix DNA-binding domain"/>
    <property type="match status" value="1"/>
</dbReference>
<dbReference type="SUPFAM" id="SSF46785">
    <property type="entry name" value="Winged helix' DNA-binding domain"/>
    <property type="match status" value="1"/>
</dbReference>
<dbReference type="InterPro" id="IPR016462">
    <property type="entry name" value="ModE"/>
</dbReference>
<dbReference type="SUPFAM" id="SSF50331">
    <property type="entry name" value="MOP-like"/>
    <property type="match status" value="2"/>
</dbReference>
<evidence type="ECO:0000313" key="7">
    <source>
        <dbReference type="EMBL" id="MEQ6290468.1"/>
    </source>
</evidence>
<comment type="caution">
    <text evidence="7">The sequence shown here is derived from an EMBL/GenBank/DDBJ whole genome shotgun (WGS) entry which is preliminary data.</text>
</comment>
<dbReference type="PIRSF" id="PIRSF005763">
    <property type="entry name" value="Txn_reg_ModE"/>
    <property type="match status" value="1"/>
</dbReference>
<dbReference type="InterPro" id="IPR005116">
    <property type="entry name" value="Transp-assoc_OB_typ1"/>
</dbReference>
<dbReference type="Pfam" id="PF03459">
    <property type="entry name" value="TOBE"/>
    <property type="match status" value="2"/>
</dbReference>
<keyword evidence="3 5" id="KW-0500">Molybdenum</keyword>
<dbReference type="InterPro" id="IPR004606">
    <property type="entry name" value="Mop_domain"/>
</dbReference>
<keyword evidence="2 5" id="KW-0813">Transport</keyword>
<organism evidence="7 8">
    <name type="scientific">Vogesella oryzagri</name>
    <dbReference type="NCBI Taxonomy" id="3160864"/>
    <lineage>
        <taxon>Bacteria</taxon>
        <taxon>Pseudomonadati</taxon>
        <taxon>Pseudomonadota</taxon>
        <taxon>Betaproteobacteria</taxon>
        <taxon>Neisseriales</taxon>
        <taxon>Chromobacteriaceae</taxon>
        <taxon>Vogesella</taxon>
    </lineage>
</organism>
<proteinExistence type="inferred from homology"/>
<evidence type="ECO:0000256" key="5">
    <source>
        <dbReference type="PIRNR" id="PIRNR005763"/>
    </source>
</evidence>
<evidence type="ECO:0000256" key="1">
    <source>
        <dbReference type="ARBA" id="ARBA00008110"/>
    </source>
</evidence>
<dbReference type="Proteomes" id="UP001433638">
    <property type="component" value="Unassembled WGS sequence"/>
</dbReference>
<dbReference type="InterPro" id="IPR008995">
    <property type="entry name" value="Mo/tungstate-bd_C_term_dom"/>
</dbReference>
<gene>
    <name evidence="7" type="ORF">ABNW52_07550</name>
</gene>
<dbReference type="InterPro" id="IPR000847">
    <property type="entry name" value="LysR_HTH_N"/>
</dbReference>
<keyword evidence="4" id="KW-0677">Repeat</keyword>
<evidence type="ECO:0000256" key="3">
    <source>
        <dbReference type="ARBA" id="ARBA00022505"/>
    </source>
</evidence>
<evidence type="ECO:0000256" key="2">
    <source>
        <dbReference type="ARBA" id="ARBA00022448"/>
    </source>
</evidence>
<reference evidence="7" key="1">
    <citation type="submission" date="2024-06" db="EMBL/GenBank/DDBJ databases">
        <title>Genome sequence of Vogesella sp. MAHUQ-64.</title>
        <authorList>
            <person name="Huq M.A."/>
        </authorList>
    </citation>
    <scope>NUCLEOTIDE SEQUENCE</scope>
    <source>
        <strain evidence="7">MAHUQ-64</strain>
    </source>
</reference>
<dbReference type="EMBL" id="JBEFLD010000003">
    <property type="protein sequence ID" value="MEQ6290468.1"/>
    <property type="molecule type" value="Genomic_DNA"/>
</dbReference>
<accession>A0ABV1M2K2</accession>
<dbReference type="NCBIfam" id="TIGR00638">
    <property type="entry name" value="Mop"/>
    <property type="match status" value="1"/>
</dbReference>
<dbReference type="PANTHER" id="PTHR30432">
    <property type="entry name" value="TRANSCRIPTIONAL REGULATOR MODE"/>
    <property type="match status" value="1"/>
</dbReference>
<dbReference type="RefSeq" id="WP_349585979.1">
    <property type="nucleotide sequence ID" value="NZ_JBEFLD010000003.1"/>
</dbReference>
<dbReference type="PROSITE" id="PS51866">
    <property type="entry name" value="MOP"/>
    <property type="match status" value="2"/>
</dbReference>
<evidence type="ECO:0000256" key="4">
    <source>
        <dbReference type="ARBA" id="ARBA00022737"/>
    </source>
</evidence>
<protein>
    <submittedName>
        <fullName evidence="7">TOBE domain-containing protein</fullName>
    </submittedName>
</protein>
<evidence type="ECO:0000313" key="8">
    <source>
        <dbReference type="Proteomes" id="UP001433638"/>
    </source>
</evidence>
<dbReference type="PANTHER" id="PTHR30432:SF1">
    <property type="entry name" value="DNA-BINDING TRANSCRIPTIONAL DUAL REGULATOR MODE"/>
    <property type="match status" value="1"/>
</dbReference>
<feature type="domain" description="Mop" evidence="6">
    <location>
        <begin position="110"/>
        <end position="176"/>
    </location>
</feature>